<sequence>MAKRLKPVDVVLVGVGWTGGILAKELAQAGYRVVGLERGHYRDTIPDFQLPWIHDELRYAVRYELMQDLSRETITFRNNRNQTARPMRVLGSFLPGEGLGGAGVHWNGVTWRFLPYDFEMRTKTLERYGPSAIPEGSTIQDWGITYEELEPYYDKFEYTCGIAGKAGNLKGVIQPGGNPFEGPRNREYPNPPMKTSYAGHLFRQAAQELGYHPFPQPSANVTQPYTNPDGVQLGACVYCGYCERFGCEVNAKASPQTTVLPVAFRTGNFELRTEAYVTRINLSPDKRQAVSVSYVDLKTGEEYEQPAEVICLTSYVLNNVRLLLLSGIGKPYDPVTGQGVVGRNYAYQAFTSVVLFFEDKVFNPFMGAGALGVSIDDFNGDNFDHGGLGFIGGGNIACSTTGARPIQSLRVPPGTPRWGAEWKKAVARYYQRNFSIGFQGGVLSYRTNYLDLDPTYKDAFGLPLLRMTFDWGPNEHRASQFAAQVLERIARAIGPKTYVINRLSEHYSIVPYQSTHNTGGAVMGSDPSTSVVNKYLQSWDVPNVFVVGASAFPQNAGYNPTGTVGALAFWAADAVKRYLQRPGPLV</sequence>
<accession>A0A7C5VHZ9</accession>
<dbReference type="InterPro" id="IPR036188">
    <property type="entry name" value="FAD/NAD-bd_sf"/>
</dbReference>
<dbReference type="GO" id="GO:0016614">
    <property type="term" value="F:oxidoreductase activity, acting on CH-OH group of donors"/>
    <property type="evidence" value="ECO:0007669"/>
    <property type="project" value="InterPro"/>
</dbReference>
<keyword evidence="4" id="KW-0560">Oxidoreductase</keyword>
<dbReference type="AlphaFoldDB" id="A0A7C5VHZ9"/>
<dbReference type="Gene3D" id="3.50.50.60">
    <property type="entry name" value="FAD/NAD(P)-binding domain"/>
    <property type="match status" value="2"/>
</dbReference>
<keyword evidence="3" id="KW-0274">FAD</keyword>
<name>A0A7C5VHZ9_9DEIN</name>
<proteinExistence type="inferred from homology"/>
<evidence type="ECO:0000259" key="5">
    <source>
        <dbReference type="Pfam" id="PF00732"/>
    </source>
</evidence>
<dbReference type="SUPFAM" id="SSF51905">
    <property type="entry name" value="FAD/NAD(P)-binding domain"/>
    <property type="match status" value="1"/>
</dbReference>
<comment type="similarity">
    <text evidence="1">Belongs to the GMC oxidoreductase family.</text>
</comment>
<dbReference type="Pfam" id="PF00732">
    <property type="entry name" value="GMC_oxred_N"/>
    <property type="match status" value="1"/>
</dbReference>
<dbReference type="PANTHER" id="PTHR46056:SF12">
    <property type="entry name" value="LONG-CHAIN-ALCOHOL OXIDASE"/>
    <property type="match status" value="1"/>
</dbReference>
<feature type="domain" description="Glucose-methanol-choline oxidoreductase N-terminal" evidence="5">
    <location>
        <begin position="198"/>
        <end position="344"/>
    </location>
</feature>
<evidence type="ECO:0000259" key="6">
    <source>
        <dbReference type="Pfam" id="PF05199"/>
    </source>
</evidence>
<keyword evidence="2" id="KW-0285">Flavoprotein</keyword>
<evidence type="ECO:0000313" key="7">
    <source>
        <dbReference type="EMBL" id="HHM67971.1"/>
    </source>
</evidence>
<dbReference type="GO" id="GO:0050660">
    <property type="term" value="F:flavin adenine dinucleotide binding"/>
    <property type="evidence" value="ECO:0007669"/>
    <property type="project" value="InterPro"/>
</dbReference>
<dbReference type="EMBL" id="DRXE01000174">
    <property type="protein sequence ID" value="HHM67971.1"/>
    <property type="molecule type" value="Genomic_DNA"/>
</dbReference>
<dbReference type="SUPFAM" id="SSF54373">
    <property type="entry name" value="FAD-linked reductases, C-terminal domain"/>
    <property type="match status" value="1"/>
</dbReference>
<evidence type="ECO:0000256" key="2">
    <source>
        <dbReference type="ARBA" id="ARBA00022630"/>
    </source>
</evidence>
<dbReference type="InterPro" id="IPR007867">
    <property type="entry name" value="GMC_OxRtase_C"/>
</dbReference>
<organism evidence="7">
    <name type="scientific">Thermus caliditerrae</name>
    <dbReference type="NCBI Taxonomy" id="1330700"/>
    <lineage>
        <taxon>Bacteria</taxon>
        <taxon>Thermotogati</taxon>
        <taxon>Deinococcota</taxon>
        <taxon>Deinococci</taxon>
        <taxon>Thermales</taxon>
        <taxon>Thermaceae</taxon>
        <taxon>Thermus</taxon>
    </lineage>
</organism>
<reference evidence="7" key="1">
    <citation type="journal article" date="2020" name="mSystems">
        <title>Genome- and Community-Level Interaction Insights into Carbon Utilization and Element Cycling Functions of Hydrothermarchaeota in Hydrothermal Sediment.</title>
        <authorList>
            <person name="Zhou Z."/>
            <person name="Liu Y."/>
            <person name="Xu W."/>
            <person name="Pan J."/>
            <person name="Luo Z.H."/>
            <person name="Li M."/>
        </authorList>
    </citation>
    <scope>NUCLEOTIDE SEQUENCE [LARGE SCALE GENOMIC DNA]</scope>
    <source>
        <strain evidence="7">SpSt-1071</strain>
    </source>
</reference>
<dbReference type="InterPro" id="IPR000172">
    <property type="entry name" value="GMC_OxRdtase_N"/>
</dbReference>
<comment type="caution">
    <text evidence="7">The sequence shown here is derived from an EMBL/GenBank/DDBJ whole genome shotgun (WGS) entry which is preliminary data.</text>
</comment>
<dbReference type="PANTHER" id="PTHR46056">
    <property type="entry name" value="LONG-CHAIN-ALCOHOL OXIDASE"/>
    <property type="match status" value="1"/>
</dbReference>
<protein>
    <submittedName>
        <fullName evidence="7">GMC family oxidoreductase</fullName>
    </submittedName>
</protein>
<dbReference type="Pfam" id="PF05199">
    <property type="entry name" value="GMC_oxred_C"/>
    <property type="match status" value="1"/>
</dbReference>
<gene>
    <name evidence="7" type="ORF">ENM28_04535</name>
</gene>
<feature type="domain" description="Glucose-methanol-choline oxidoreductase C-terminal" evidence="6">
    <location>
        <begin position="446"/>
        <end position="568"/>
    </location>
</feature>
<evidence type="ECO:0000256" key="1">
    <source>
        <dbReference type="ARBA" id="ARBA00010790"/>
    </source>
</evidence>
<evidence type="ECO:0000256" key="4">
    <source>
        <dbReference type="ARBA" id="ARBA00023002"/>
    </source>
</evidence>
<evidence type="ECO:0000256" key="3">
    <source>
        <dbReference type="ARBA" id="ARBA00022827"/>
    </source>
</evidence>